<feature type="compositionally biased region" description="Basic and acidic residues" evidence="1">
    <location>
        <begin position="547"/>
        <end position="557"/>
    </location>
</feature>
<feature type="region of interest" description="Disordered" evidence="1">
    <location>
        <begin position="538"/>
        <end position="634"/>
    </location>
</feature>
<evidence type="ECO:0000256" key="1">
    <source>
        <dbReference type="SAM" id="MobiDB-lite"/>
    </source>
</evidence>
<feature type="compositionally biased region" description="Acidic residues" evidence="1">
    <location>
        <begin position="615"/>
        <end position="634"/>
    </location>
</feature>
<dbReference type="KEGG" id="bvo:Pan97_42680"/>
<evidence type="ECO:0000313" key="4">
    <source>
        <dbReference type="Proteomes" id="UP000318626"/>
    </source>
</evidence>
<proteinExistence type="predicted"/>
<keyword evidence="2" id="KW-1133">Transmembrane helix</keyword>
<evidence type="ECO:0000256" key="2">
    <source>
        <dbReference type="SAM" id="Phobius"/>
    </source>
</evidence>
<evidence type="ECO:0000313" key="3">
    <source>
        <dbReference type="EMBL" id="QDU77206.1"/>
    </source>
</evidence>
<accession>A0A518CDA4</accession>
<reference evidence="4" key="1">
    <citation type="submission" date="2019-02" db="EMBL/GenBank/DDBJ databases">
        <title>Deep-cultivation of Planctomycetes and their phenomic and genomic characterization uncovers novel biology.</title>
        <authorList>
            <person name="Wiegand S."/>
            <person name="Jogler M."/>
            <person name="Boedeker C."/>
            <person name="Pinto D."/>
            <person name="Vollmers J."/>
            <person name="Rivas-Marin E."/>
            <person name="Kohn T."/>
            <person name="Peeters S.H."/>
            <person name="Heuer A."/>
            <person name="Rast P."/>
            <person name="Oberbeckmann S."/>
            <person name="Bunk B."/>
            <person name="Jeske O."/>
            <person name="Meyerdierks A."/>
            <person name="Storesund J.E."/>
            <person name="Kallscheuer N."/>
            <person name="Luecker S."/>
            <person name="Lage O.M."/>
            <person name="Pohl T."/>
            <person name="Merkel B.J."/>
            <person name="Hornburger P."/>
            <person name="Mueller R.-W."/>
            <person name="Bruemmer F."/>
            <person name="Labrenz M."/>
            <person name="Spormann A.M."/>
            <person name="Op den Camp H."/>
            <person name="Overmann J."/>
            <person name="Amann R."/>
            <person name="Jetten M.S.M."/>
            <person name="Mascher T."/>
            <person name="Medema M.H."/>
            <person name="Devos D.P."/>
            <person name="Kaster A.-K."/>
            <person name="Ovreas L."/>
            <person name="Rohde M."/>
            <person name="Galperin M.Y."/>
            <person name="Jogler C."/>
        </authorList>
    </citation>
    <scope>NUCLEOTIDE SEQUENCE [LARGE SCALE GENOMIC DNA]</scope>
    <source>
        <strain evidence="4">Pan97</strain>
    </source>
</reference>
<keyword evidence="4" id="KW-1185">Reference proteome</keyword>
<dbReference type="RefSeq" id="WP_144975935.1">
    <property type="nucleotide sequence ID" value="NZ_CP036289.1"/>
</dbReference>
<dbReference type="EMBL" id="CP036289">
    <property type="protein sequence ID" value="QDU77206.1"/>
    <property type="molecule type" value="Genomic_DNA"/>
</dbReference>
<evidence type="ECO:0008006" key="5">
    <source>
        <dbReference type="Google" id="ProtNLM"/>
    </source>
</evidence>
<keyword evidence="2" id="KW-0812">Transmembrane</keyword>
<dbReference type="AlphaFoldDB" id="A0A518CDA4"/>
<feature type="transmembrane region" description="Helical" evidence="2">
    <location>
        <begin position="12"/>
        <end position="31"/>
    </location>
</feature>
<keyword evidence="2" id="KW-0472">Membrane</keyword>
<gene>
    <name evidence="3" type="ORF">Pan97_42680</name>
</gene>
<dbReference type="Proteomes" id="UP000318626">
    <property type="component" value="Chromosome"/>
</dbReference>
<protein>
    <recommendedName>
        <fullName evidence="5">IRE (Iron responsive element)</fullName>
    </recommendedName>
</protein>
<name>A0A518CDA4_9BACT</name>
<sequence>MNKNKSFQHKVIYGVCMIVILIAVSLISRPATSDQPGGMLAQMRRDYHISDAQLGKVDPASEAMRLSLLGLDGVAITFLWSNLNEYQKTEQYTLMEATAKTISYLNPHLLKVWEFQAWNLSYNVSREFDNYEHRYLWVKRGINYHMDGTEYNYNEPRMMNSIAHFFGNKFGNADEKEQYREIFPEDDLFHDEIQKHLEGTVYSVTEDAEGVQEGKPDHWLVARLWDKWATEVVDNGLGSIGAMSPTIFYQYPAKRLMNFGEAIEKEGHISEKAQAAWAQAHEEWREYGDHELPSTYGIPIKLNDSDRLGKEIEEANANFDNAYDKYAAEVKQEKISKLPETTREALDTPEADRTEEQVQLVKAAQSALQLSRIEVVKHIQDKANALKKESADSPEAKELAQSALEASREANRLGEMEFLKGVIDRQKDIVAFNYWQTRALSESTDRTVAARRLVYEAHEAYKDANLVKARELYEQAWDKWIAIYEDYPELREDASADVLSDSIKEYRALLNQFDQDISPNFPLIDILRSNSDVFIEPVWNPDDAPASEDKPEEKADSETDDSASKPMDAEKPAAETEAKPMEAEAKEEPSTEPVAEKPAEPTAEPEATDAKPAEEPAETSEEASPTEETTEADS</sequence>
<organism evidence="3 4">
    <name type="scientific">Bremerella volcania</name>
    <dbReference type="NCBI Taxonomy" id="2527984"/>
    <lineage>
        <taxon>Bacteria</taxon>
        <taxon>Pseudomonadati</taxon>
        <taxon>Planctomycetota</taxon>
        <taxon>Planctomycetia</taxon>
        <taxon>Pirellulales</taxon>
        <taxon>Pirellulaceae</taxon>
        <taxon>Bremerella</taxon>
    </lineage>
</organism>
<feature type="compositionally biased region" description="Basic and acidic residues" evidence="1">
    <location>
        <begin position="567"/>
        <end position="599"/>
    </location>
</feature>
<dbReference type="OrthoDB" id="239224at2"/>